<evidence type="ECO:0000256" key="2">
    <source>
        <dbReference type="HAMAP-Rule" id="MF_00795"/>
    </source>
</evidence>
<evidence type="ECO:0000313" key="4">
    <source>
        <dbReference type="Proteomes" id="UP000474296"/>
    </source>
</evidence>
<comment type="similarity">
    <text evidence="1 2">Belongs to the CutC family.</text>
</comment>
<comment type="caution">
    <text evidence="2">Once thought to be involved in copper homeostasis, experiments in E.coli have shown this is not the case.</text>
</comment>
<evidence type="ECO:0000313" key="3">
    <source>
        <dbReference type="EMBL" id="NER18081.1"/>
    </source>
</evidence>
<dbReference type="SUPFAM" id="SSF110395">
    <property type="entry name" value="CutC-like"/>
    <property type="match status" value="1"/>
</dbReference>
<dbReference type="InterPro" id="IPR036822">
    <property type="entry name" value="CutC-like_dom_sf"/>
</dbReference>
<comment type="caution">
    <text evidence="3">The sequence shown here is derived from an EMBL/GenBank/DDBJ whole genome shotgun (WGS) entry which is preliminary data.</text>
</comment>
<dbReference type="RefSeq" id="WP_164032762.1">
    <property type="nucleotide sequence ID" value="NZ_JAABOQ010000005.1"/>
</dbReference>
<dbReference type="PANTHER" id="PTHR12598:SF0">
    <property type="entry name" value="COPPER HOMEOSTASIS PROTEIN CUTC HOMOLOG"/>
    <property type="match status" value="1"/>
</dbReference>
<dbReference type="HAMAP" id="MF_00795">
    <property type="entry name" value="CutC"/>
    <property type="match status" value="1"/>
</dbReference>
<evidence type="ECO:0000256" key="1">
    <source>
        <dbReference type="ARBA" id="ARBA00007768"/>
    </source>
</evidence>
<keyword evidence="2" id="KW-0963">Cytoplasm</keyword>
<gene>
    <name evidence="2" type="primary">cutC</name>
    <name evidence="3" type="ORF">GWK10_12720</name>
</gene>
<reference evidence="3 4" key="1">
    <citation type="submission" date="2020-01" db="EMBL/GenBank/DDBJ databases">
        <title>Spongiivirga citrea KCTC 32990T.</title>
        <authorList>
            <person name="Wang G."/>
        </authorList>
    </citation>
    <scope>NUCLEOTIDE SEQUENCE [LARGE SCALE GENOMIC DNA]</scope>
    <source>
        <strain evidence="3 4">KCTC 32990</strain>
    </source>
</reference>
<accession>A0A6M0CJR1</accession>
<dbReference type="InterPro" id="IPR005627">
    <property type="entry name" value="CutC-like"/>
</dbReference>
<dbReference type="Pfam" id="PF03932">
    <property type="entry name" value="CutC"/>
    <property type="match status" value="1"/>
</dbReference>
<dbReference type="AlphaFoldDB" id="A0A6M0CJR1"/>
<dbReference type="GO" id="GO:0005507">
    <property type="term" value="F:copper ion binding"/>
    <property type="evidence" value="ECO:0007669"/>
    <property type="project" value="TreeGrafter"/>
</dbReference>
<dbReference type="GO" id="GO:0005737">
    <property type="term" value="C:cytoplasm"/>
    <property type="evidence" value="ECO:0007669"/>
    <property type="project" value="UniProtKB-SubCell"/>
</dbReference>
<protein>
    <recommendedName>
        <fullName evidence="2">PF03932 family protein CutC</fullName>
    </recommendedName>
</protein>
<keyword evidence="4" id="KW-1185">Reference proteome</keyword>
<dbReference type="Proteomes" id="UP000474296">
    <property type="component" value="Unassembled WGS sequence"/>
</dbReference>
<sequence length="241" mass="26585">MIVEICTSNYQSAINAELAGANRIELCAELAVGGITPSHGLIEQVLQDIAIPVHVLIRPRSGDFFYSDGEFEIIKKDIQFCKEIGCAGVVIGMLNKDFTIDVERIRQLVALARPVHITFHRAFDWVSDQKTALEKLIGLGVDSVLTSGKKTSAELGIENLIELKEIAGNRINIIPGGGINASNASMFKENIFDQIHFSGMLIQDDQHPEKLSMNSPQLLRNEHVAISDIERIRSVLAVLRK</sequence>
<name>A0A6M0CJR1_9FLAO</name>
<dbReference type="EMBL" id="JAABOQ010000005">
    <property type="protein sequence ID" value="NER18081.1"/>
    <property type="molecule type" value="Genomic_DNA"/>
</dbReference>
<proteinExistence type="inferred from homology"/>
<dbReference type="PANTHER" id="PTHR12598">
    <property type="entry name" value="COPPER HOMEOSTASIS PROTEIN CUTC"/>
    <property type="match status" value="1"/>
</dbReference>
<comment type="subcellular location">
    <subcellularLocation>
        <location evidence="2">Cytoplasm</location>
    </subcellularLocation>
</comment>
<organism evidence="3 4">
    <name type="scientific">Spongiivirga citrea</name>
    <dbReference type="NCBI Taxonomy" id="1481457"/>
    <lineage>
        <taxon>Bacteria</taxon>
        <taxon>Pseudomonadati</taxon>
        <taxon>Bacteroidota</taxon>
        <taxon>Flavobacteriia</taxon>
        <taxon>Flavobacteriales</taxon>
        <taxon>Flavobacteriaceae</taxon>
        <taxon>Spongiivirga</taxon>
    </lineage>
</organism>
<dbReference type="Gene3D" id="3.20.20.380">
    <property type="entry name" value="Copper homeostasis (CutC) domain"/>
    <property type="match status" value="1"/>
</dbReference>